<evidence type="ECO:0000256" key="2">
    <source>
        <dbReference type="ARBA" id="ARBA00009009"/>
    </source>
</evidence>
<reference evidence="5 6" key="1">
    <citation type="submission" date="2017-11" db="EMBL/GenBank/DDBJ databases">
        <title>Rhodohalobacter 15182 sp. nov., isolated from a salt lake.</title>
        <authorList>
            <person name="Han S."/>
        </authorList>
    </citation>
    <scope>NUCLEOTIDE SEQUENCE [LARGE SCALE GENOMIC DNA]</scope>
    <source>
        <strain evidence="5 6">15182</strain>
    </source>
</reference>
<organism evidence="5 6">
    <name type="scientific">Rhodohalobacter barkolensis</name>
    <dbReference type="NCBI Taxonomy" id="2053187"/>
    <lineage>
        <taxon>Bacteria</taxon>
        <taxon>Pseudomonadati</taxon>
        <taxon>Balneolota</taxon>
        <taxon>Balneolia</taxon>
        <taxon>Balneolales</taxon>
        <taxon>Balneolaceae</taxon>
        <taxon>Rhodohalobacter</taxon>
    </lineage>
</organism>
<dbReference type="Proteomes" id="UP000233398">
    <property type="component" value="Unassembled WGS sequence"/>
</dbReference>
<evidence type="ECO:0000313" key="5">
    <source>
        <dbReference type="EMBL" id="PKD43104.1"/>
    </source>
</evidence>
<dbReference type="OrthoDB" id="1422836at2"/>
<dbReference type="EMBL" id="PISP01000003">
    <property type="protein sequence ID" value="PKD43104.1"/>
    <property type="molecule type" value="Genomic_DNA"/>
</dbReference>
<dbReference type="Gene3D" id="3.40.710.10">
    <property type="entry name" value="DD-peptidase/beta-lactamase superfamily"/>
    <property type="match status" value="1"/>
</dbReference>
<dbReference type="InterPro" id="IPR045155">
    <property type="entry name" value="Beta-lactam_cat"/>
</dbReference>
<evidence type="ECO:0000256" key="1">
    <source>
        <dbReference type="ARBA" id="ARBA00001526"/>
    </source>
</evidence>
<protein>
    <recommendedName>
        <fullName evidence="3">beta-lactamase</fullName>
        <ecNumber evidence="3">3.5.2.6</ecNumber>
    </recommendedName>
</protein>
<proteinExistence type="inferred from homology"/>
<dbReference type="GO" id="GO:0046677">
    <property type="term" value="P:response to antibiotic"/>
    <property type="evidence" value="ECO:0007669"/>
    <property type="project" value="InterPro"/>
</dbReference>
<dbReference type="InterPro" id="IPR000871">
    <property type="entry name" value="Beta-lactam_class-A"/>
</dbReference>
<comment type="catalytic activity">
    <reaction evidence="1">
        <text>a beta-lactam + H2O = a substituted beta-amino acid</text>
        <dbReference type="Rhea" id="RHEA:20401"/>
        <dbReference type="ChEBI" id="CHEBI:15377"/>
        <dbReference type="ChEBI" id="CHEBI:35627"/>
        <dbReference type="ChEBI" id="CHEBI:140347"/>
        <dbReference type="EC" id="3.5.2.6"/>
    </reaction>
</comment>
<sequence length="305" mass="34631">MKYRKVTLFILFISIVGCNGNDRSDLPTEQILELTKGFNGDIGIYVKDLESGAEFEVNADTIFPTASMVKIPILVKIFDKIEQGELEYQMELDYGPEPEYEYSGDIISNLIPGTEVSLSELVHMMMSTSNNTASLWNQYLAGTGTEINQWLADHGYVATRVNSRTEDRGEDFETYGWGQTTPREIARLVGQIYRGEVVSSHACEQMYRIMSRNYWDGEALSQIPPTVNVASKNGAVRASRSEVLLVNAPSGDYLFSVITKNQEDSSYEYDNEAWVLIRNLSALLYNHFEPNSNWVPNRELKRYHK</sequence>
<accession>A0A2N0VFY8</accession>
<dbReference type="RefSeq" id="WP_101073578.1">
    <property type="nucleotide sequence ID" value="NZ_PISP01000003.1"/>
</dbReference>
<dbReference type="GO" id="GO:0030655">
    <property type="term" value="P:beta-lactam antibiotic catabolic process"/>
    <property type="evidence" value="ECO:0007669"/>
    <property type="project" value="InterPro"/>
</dbReference>
<dbReference type="EC" id="3.5.2.6" evidence="3"/>
<dbReference type="GO" id="GO:0008800">
    <property type="term" value="F:beta-lactamase activity"/>
    <property type="evidence" value="ECO:0007669"/>
    <property type="project" value="UniProtKB-EC"/>
</dbReference>
<feature type="domain" description="Beta-lactamase class A catalytic" evidence="4">
    <location>
        <begin position="43"/>
        <end position="259"/>
    </location>
</feature>
<keyword evidence="5" id="KW-0378">Hydrolase</keyword>
<dbReference type="PANTHER" id="PTHR35333:SF3">
    <property type="entry name" value="BETA-LACTAMASE-TYPE TRANSPEPTIDASE FOLD CONTAINING PROTEIN"/>
    <property type="match status" value="1"/>
</dbReference>
<dbReference type="InterPro" id="IPR012338">
    <property type="entry name" value="Beta-lactam/transpept-like"/>
</dbReference>
<dbReference type="AlphaFoldDB" id="A0A2N0VFY8"/>
<comment type="similarity">
    <text evidence="2">Belongs to the class-A beta-lactamase family.</text>
</comment>
<comment type="caution">
    <text evidence="5">The sequence shown here is derived from an EMBL/GenBank/DDBJ whole genome shotgun (WGS) entry which is preliminary data.</text>
</comment>
<evidence type="ECO:0000313" key="6">
    <source>
        <dbReference type="Proteomes" id="UP000233398"/>
    </source>
</evidence>
<evidence type="ECO:0000259" key="4">
    <source>
        <dbReference type="Pfam" id="PF13354"/>
    </source>
</evidence>
<dbReference type="Pfam" id="PF13354">
    <property type="entry name" value="Beta-lactamase2"/>
    <property type="match status" value="1"/>
</dbReference>
<dbReference type="PROSITE" id="PS51257">
    <property type="entry name" value="PROKAR_LIPOPROTEIN"/>
    <property type="match status" value="1"/>
</dbReference>
<dbReference type="PANTHER" id="PTHR35333">
    <property type="entry name" value="BETA-LACTAMASE"/>
    <property type="match status" value="1"/>
</dbReference>
<dbReference type="SUPFAM" id="SSF56601">
    <property type="entry name" value="beta-lactamase/transpeptidase-like"/>
    <property type="match status" value="1"/>
</dbReference>
<gene>
    <name evidence="5" type="ORF">CWD77_10765</name>
</gene>
<evidence type="ECO:0000256" key="3">
    <source>
        <dbReference type="ARBA" id="ARBA00012865"/>
    </source>
</evidence>
<name>A0A2N0VFY8_9BACT</name>
<keyword evidence="6" id="KW-1185">Reference proteome</keyword>